<gene>
    <name evidence="2" type="ORF">PR048_009746</name>
</gene>
<reference evidence="2 3" key="1">
    <citation type="submission" date="2023-02" db="EMBL/GenBank/DDBJ databases">
        <title>LHISI_Scaffold_Assembly.</title>
        <authorList>
            <person name="Stuart O.P."/>
            <person name="Cleave R."/>
            <person name="Magrath M.J.L."/>
            <person name="Mikheyev A.S."/>
        </authorList>
    </citation>
    <scope>NUCLEOTIDE SEQUENCE [LARGE SCALE GENOMIC DNA]</scope>
    <source>
        <strain evidence="2">Daus_M_001</strain>
        <tissue evidence="2">Leg muscle</tissue>
    </source>
</reference>
<comment type="caution">
    <text evidence="2">The sequence shown here is derived from an EMBL/GenBank/DDBJ whole genome shotgun (WGS) entry which is preliminary data.</text>
</comment>
<sequence>MSSTLGASMSLTNICIDTDTVTPHANNSITNTRNNDETFSTPCANNTAIKTPNKENTEKQCTSATDNITRNEINKRKASSPLEHSHIQIQDCNHLIVDTPGETPTAESQSLTVSEQNNMESTNSAVDATSTNQTGLNTLQHASKPFRSAPITVLHNNANPCHKMYDQLRNNNVSFLAKNADRGNEDIPNTLKTVLGLRVRVVPYKHLNGPLQCSNCYRFGHVTVQCRFQTVCPHCSGPHRNKAAPWRPTPARELQPPPPHEGNDWKNRSGWQTVGQRGRAMHEAGLQY</sequence>
<protein>
    <recommendedName>
        <fullName evidence="4">Gag-like protein</fullName>
    </recommendedName>
</protein>
<accession>A0ABQ9I0T6</accession>
<dbReference type="EMBL" id="JARBHB010000003">
    <property type="protein sequence ID" value="KAJ8890238.1"/>
    <property type="molecule type" value="Genomic_DNA"/>
</dbReference>
<proteinExistence type="predicted"/>
<evidence type="ECO:0000256" key="1">
    <source>
        <dbReference type="SAM" id="MobiDB-lite"/>
    </source>
</evidence>
<feature type="region of interest" description="Disordered" evidence="1">
    <location>
        <begin position="239"/>
        <end position="288"/>
    </location>
</feature>
<evidence type="ECO:0000313" key="3">
    <source>
        <dbReference type="Proteomes" id="UP001159363"/>
    </source>
</evidence>
<organism evidence="2 3">
    <name type="scientific">Dryococelus australis</name>
    <dbReference type="NCBI Taxonomy" id="614101"/>
    <lineage>
        <taxon>Eukaryota</taxon>
        <taxon>Metazoa</taxon>
        <taxon>Ecdysozoa</taxon>
        <taxon>Arthropoda</taxon>
        <taxon>Hexapoda</taxon>
        <taxon>Insecta</taxon>
        <taxon>Pterygota</taxon>
        <taxon>Neoptera</taxon>
        <taxon>Polyneoptera</taxon>
        <taxon>Phasmatodea</taxon>
        <taxon>Verophasmatodea</taxon>
        <taxon>Anareolatae</taxon>
        <taxon>Phasmatidae</taxon>
        <taxon>Eurycanthinae</taxon>
        <taxon>Dryococelus</taxon>
    </lineage>
</organism>
<evidence type="ECO:0000313" key="2">
    <source>
        <dbReference type="EMBL" id="KAJ8890238.1"/>
    </source>
</evidence>
<evidence type="ECO:0008006" key="4">
    <source>
        <dbReference type="Google" id="ProtNLM"/>
    </source>
</evidence>
<dbReference type="Proteomes" id="UP001159363">
    <property type="component" value="Chromosome 3"/>
</dbReference>
<keyword evidence="3" id="KW-1185">Reference proteome</keyword>
<name>A0ABQ9I0T6_9NEOP</name>